<dbReference type="GO" id="GO:0004519">
    <property type="term" value="F:endonuclease activity"/>
    <property type="evidence" value="ECO:0007669"/>
    <property type="project" value="UniProtKB-KW"/>
</dbReference>
<evidence type="ECO:0000313" key="2">
    <source>
        <dbReference type="Proteomes" id="UP001279410"/>
    </source>
</evidence>
<keyword evidence="1" id="KW-0255">Endonuclease</keyword>
<name>A0AAD3RG28_LATJO</name>
<accession>A0AAD3RG28</accession>
<reference evidence="1" key="1">
    <citation type="submission" date="2022-08" db="EMBL/GenBank/DDBJ databases">
        <title>Genome sequencing of akame (Lates japonicus).</title>
        <authorList>
            <person name="Hashiguchi Y."/>
            <person name="Takahashi H."/>
        </authorList>
    </citation>
    <scope>NUCLEOTIDE SEQUENCE</scope>
    <source>
        <strain evidence="1">Kochi</strain>
    </source>
</reference>
<gene>
    <name evidence="1" type="ORF">AKAME5_001871800</name>
</gene>
<dbReference type="Gene3D" id="3.40.570.10">
    <property type="entry name" value="Extracellular Endonuclease, subunit A"/>
    <property type="match status" value="1"/>
</dbReference>
<comment type="caution">
    <text evidence="1">The sequence shown here is derived from an EMBL/GenBank/DDBJ whole genome shotgun (WGS) entry which is preliminary data.</text>
</comment>
<dbReference type="EMBL" id="BRZM01000109">
    <property type="protein sequence ID" value="GLD67367.1"/>
    <property type="molecule type" value="Genomic_DNA"/>
</dbReference>
<dbReference type="PANTHER" id="PTHR21472">
    <property type="entry name" value="ENDONUCLEASE DOMAIN-CONTAINING 1 PROTEIN ENDOD1"/>
    <property type="match status" value="1"/>
</dbReference>
<protein>
    <submittedName>
        <fullName evidence="1">Endonuclease domain-containing 1 protein-like protein</fullName>
    </submittedName>
</protein>
<keyword evidence="2" id="KW-1185">Reference proteome</keyword>
<dbReference type="InterPro" id="IPR044925">
    <property type="entry name" value="His-Me_finger_sf"/>
</dbReference>
<organism evidence="1 2">
    <name type="scientific">Lates japonicus</name>
    <name type="common">Japanese lates</name>
    <dbReference type="NCBI Taxonomy" id="270547"/>
    <lineage>
        <taxon>Eukaryota</taxon>
        <taxon>Metazoa</taxon>
        <taxon>Chordata</taxon>
        <taxon>Craniata</taxon>
        <taxon>Vertebrata</taxon>
        <taxon>Euteleostomi</taxon>
        <taxon>Actinopterygii</taxon>
        <taxon>Neopterygii</taxon>
        <taxon>Teleostei</taxon>
        <taxon>Neoteleostei</taxon>
        <taxon>Acanthomorphata</taxon>
        <taxon>Carangaria</taxon>
        <taxon>Carangaria incertae sedis</taxon>
        <taxon>Centropomidae</taxon>
        <taxon>Lates</taxon>
    </lineage>
</organism>
<sequence>MQKTKEDSKVTFTLTNIVPWSRLEMGRNDGSSGEETVPVNVKARAPVRGYDVRQMSLETLEGILRQRLAMPISLFAGQCQKQSGKALPICQFYNGDFRFATLYNRGHRAPLYSAYILRGRGQPAGRETWYYEPQLANSKGEQSMKPFPVNDQNVMESQAMDDDYTAAPLHTRGHLSSF</sequence>
<keyword evidence="1" id="KW-0540">Nuclease</keyword>
<dbReference type="InterPro" id="IPR044929">
    <property type="entry name" value="DNA/RNA_non-sp_Endonuclease_sf"/>
</dbReference>
<evidence type="ECO:0000313" key="1">
    <source>
        <dbReference type="EMBL" id="GLD67367.1"/>
    </source>
</evidence>
<keyword evidence="1" id="KW-0378">Hydrolase</keyword>
<dbReference type="Proteomes" id="UP001279410">
    <property type="component" value="Unassembled WGS sequence"/>
</dbReference>
<dbReference type="AlphaFoldDB" id="A0AAD3RG28"/>
<proteinExistence type="predicted"/>
<dbReference type="InterPro" id="IPR039015">
    <property type="entry name" value="ENDOD1"/>
</dbReference>
<dbReference type="SUPFAM" id="SSF54060">
    <property type="entry name" value="His-Me finger endonucleases"/>
    <property type="match status" value="1"/>
</dbReference>
<dbReference type="PANTHER" id="PTHR21472:SF7">
    <property type="entry name" value="ENDONUCLEASE G, MITOCHONDRIAL-LIKE ISOFORM X2"/>
    <property type="match status" value="1"/>
</dbReference>